<comment type="caution">
    <text evidence="1">The sequence shown here is derived from an EMBL/GenBank/DDBJ whole genome shotgun (WGS) entry which is preliminary data.</text>
</comment>
<proteinExistence type="predicted"/>
<evidence type="ECO:0000313" key="2">
    <source>
        <dbReference type="Proteomes" id="UP001162992"/>
    </source>
</evidence>
<keyword evidence="2" id="KW-1185">Reference proteome</keyword>
<dbReference type="Proteomes" id="UP001162992">
    <property type="component" value="Chromosome 7"/>
</dbReference>
<gene>
    <name evidence="1" type="ORF">O6H91_07G063700</name>
</gene>
<accession>A0ACC2D642</accession>
<reference evidence="2" key="1">
    <citation type="journal article" date="2024" name="Proc. Natl. Acad. Sci. U.S.A.">
        <title>Extraordinary preservation of gene collinearity over three hundred million years revealed in homosporous lycophytes.</title>
        <authorList>
            <person name="Li C."/>
            <person name="Wickell D."/>
            <person name="Kuo L.Y."/>
            <person name="Chen X."/>
            <person name="Nie B."/>
            <person name="Liao X."/>
            <person name="Peng D."/>
            <person name="Ji J."/>
            <person name="Jenkins J."/>
            <person name="Williams M."/>
            <person name="Shu S."/>
            <person name="Plott C."/>
            <person name="Barry K."/>
            <person name="Rajasekar S."/>
            <person name="Grimwood J."/>
            <person name="Han X."/>
            <person name="Sun S."/>
            <person name="Hou Z."/>
            <person name="He W."/>
            <person name="Dai G."/>
            <person name="Sun C."/>
            <person name="Schmutz J."/>
            <person name="Leebens-Mack J.H."/>
            <person name="Li F.W."/>
            <person name="Wang L."/>
        </authorList>
    </citation>
    <scope>NUCLEOTIDE SEQUENCE [LARGE SCALE GENOMIC DNA]</scope>
    <source>
        <strain evidence="2">cv. PW_Plant_1</strain>
    </source>
</reference>
<name>A0ACC2D642_DIPCM</name>
<protein>
    <submittedName>
        <fullName evidence="1">Uncharacterized protein</fullName>
    </submittedName>
</protein>
<sequence>MEVEVKLRLPTSEAHQKVAQVLAPMHKVTHLQENIFFDGANQELSSKRAVLRIRFYNEDKKCVVSLKGKAVLIDGISRVEEIEEEVDPSLGRASVAEPWKLLHMDCNLLKKVQMDYGCNNFICLGGFRNIRNVYVWEGLQLELDETQYEFGTTYEIECETDDPERARQLLGDFLNFHNVPFSFSTSSKFAILRSGAIPA</sequence>
<evidence type="ECO:0000313" key="1">
    <source>
        <dbReference type="EMBL" id="KAJ7549702.1"/>
    </source>
</evidence>
<dbReference type="EMBL" id="CM055098">
    <property type="protein sequence ID" value="KAJ7549702.1"/>
    <property type="molecule type" value="Genomic_DNA"/>
</dbReference>
<organism evidence="1 2">
    <name type="scientific">Diphasiastrum complanatum</name>
    <name type="common">Issler's clubmoss</name>
    <name type="synonym">Lycopodium complanatum</name>
    <dbReference type="NCBI Taxonomy" id="34168"/>
    <lineage>
        <taxon>Eukaryota</taxon>
        <taxon>Viridiplantae</taxon>
        <taxon>Streptophyta</taxon>
        <taxon>Embryophyta</taxon>
        <taxon>Tracheophyta</taxon>
        <taxon>Lycopodiopsida</taxon>
        <taxon>Lycopodiales</taxon>
        <taxon>Lycopodiaceae</taxon>
        <taxon>Lycopodioideae</taxon>
        <taxon>Diphasiastrum</taxon>
    </lineage>
</organism>